<keyword evidence="2" id="KW-0812">Transmembrane</keyword>
<evidence type="ECO:0000313" key="6">
    <source>
        <dbReference type="Proteomes" id="UP000236740"/>
    </source>
</evidence>
<sequence>MSDRPNGRAPASDGRGGGTIAPSARQYRWLDRASKLLGVALIATGLHIGGGTPAGIGVAAAGVAAGLLTVLIDNQ</sequence>
<feature type="domain" description="DUF8120" evidence="3">
    <location>
        <begin position="20"/>
        <end position="74"/>
    </location>
</feature>
<dbReference type="Proteomes" id="UP000236740">
    <property type="component" value="Unassembled WGS sequence"/>
</dbReference>
<evidence type="ECO:0000256" key="1">
    <source>
        <dbReference type="SAM" id="MobiDB-lite"/>
    </source>
</evidence>
<keyword evidence="2" id="KW-0472">Membrane</keyword>
<feature type="transmembrane region" description="Helical" evidence="2">
    <location>
        <begin position="29"/>
        <end position="48"/>
    </location>
</feature>
<evidence type="ECO:0000259" key="3">
    <source>
        <dbReference type="Pfam" id="PF26439"/>
    </source>
</evidence>
<reference evidence="5 6" key="1">
    <citation type="submission" date="2016-10" db="EMBL/GenBank/DDBJ databases">
        <authorList>
            <person name="de Groot N.N."/>
        </authorList>
    </citation>
    <scope>NUCLEOTIDE SEQUENCE [LARGE SCALE GENOMIC DNA]</scope>
    <source>
        <strain evidence="5 6">CGMCC 1.10331</strain>
    </source>
</reference>
<name>A0A1H5TEE5_9EURY</name>
<dbReference type="OrthoDB" id="241588at2157"/>
<dbReference type="InterPro" id="IPR058433">
    <property type="entry name" value="DUF8120"/>
</dbReference>
<dbReference type="RefSeq" id="WP_103990056.1">
    <property type="nucleotide sequence ID" value="NZ_CP031311.1"/>
</dbReference>
<evidence type="ECO:0000256" key="2">
    <source>
        <dbReference type="SAM" id="Phobius"/>
    </source>
</evidence>
<dbReference type="Pfam" id="PF26439">
    <property type="entry name" value="DUF8120"/>
    <property type="match status" value="1"/>
</dbReference>
<dbReference type="EMBL" id="CP031311">
    <property type="protein sequence ID" value="QCC47343.1"/>
    <property type="molecule type" value="Genomic_DNA"/>
</dbReference>
<reference evidence="4 7" key="2">
    <citation type="journal article" date="2019" name="Nat. Commun.">
        <title>A new type of DNA phosphorothioation-based antiviral system in archaea.</title>
        <authorList>
            <person name="Xiong L."/>
            <person name="Liu S."/>
            <person name="Chen S."/>
            <person name="Xiao Y."/>
            <person name="Zhu B."/>
            <person name="Gao Y."/>
            <person name="Zhang Y."/>
            <person name="Chen B."/>
            <person name="Luo J."/>
            <person name="Deng Z."/>
            <person name="Chen X."/>
            <person name="Wang L."/>
            <person name="Chen S."/>
        </authorList>
    </citation>
    <scope>NUCLEOTIDE SEQUENCE [LARGE SCALE GENOMIC DNA]</scope>
    <source>
        <strain evidence="4 7">CGMCC 1.10331</strain>
    </source>
</reference>
<proteinExistence type="predicted"/>
<evidence type="ECO:0000313" key="4">
    <source>
        <dbReference type="EMBL" id="QCC47343.1"/>
    </source>
</evidence>
<protein>
    <recommendedName>
        <fullName evidence="3">DUF8120 domain-containing protein</fullName>
    </recommendedName>
</protein>
<dbReference type="EMBL" id="FNVN01000001">
    <property type="protein sequence ID" value="SEF60578.1"/>
    <property type="molecule type" value="Genomic_DNA"/>
</dbReference>
<feature type="region of interest" description="Disordered" evidence="1">
    <location>
        <begin position="1"/>
        <end position="21"/>
    </location>
</feature>
<evidence type="ECO:0000313" key="7">
    <source>
        <dbReference type="Proteomes" id="UP000296733"/>
    </source>
</evidence>
<dbReference type="KEGG" id="hlm:DV707_06535"/>
<keyword evidence="6" id="KW-1185">Reference proteome</keyword>
<dbReference type="AlphaFoldDB" id="A0A1H5TEE5"/>
<evidence type="ECO:0000313" key="5">
    <source>
        <dbReference type="EMBL" id="SEF60578.1"/>
    </source>
</evidence>
<dbReference type="GeneID" id="39857727"/>
<keyword evidence="2" id="KW-1133">Transmembrane helix</keyword>
<gene>
    <name evidence="4" type="ORF">DV707_06535</name>
    <name evidence="5" type="ORF">SAMN04488133_0241</name>
</gene>
<organism evidence="5 6">
    <name type="scientific">Halobellus limi</name>
    <dbReference type="NCBI Taxonomy" id="699433"/>
    <lineage>
        <taxon>Archaea</taxon>
        <taxon>Methanobacteriati</taxon>
        <taxon>Methanobacteriota</taxon>
        <taxon>Stenosarchaea group</taxon>
        <taxon>Halobacteria</taxon>
        <taxon>Halobacteriales</taxon>
        <taxon>Haloferacaceae</taxon>
        <taxon>Halobellus</taxon>
    </lineage>
</organism>
<accession>A0A1H5TEE5</accession>
<dbReference type="Proteomes" id="UP000296733">
    <property type="component" value="Chromosome"/>
</dbReference>